<keyword evidence="3 7" id="KW-0812">Transmembrane</keyword>
<feature type="transmembrane region" description="Helical" evidence="7">
    <location>
        <begin position="56"/>
        <end position="74"/>
    </location>
</feature>
<dbReference type="EMBL" id="FNKH01000002">
    <property type="protein sequence ID" value="SDQ72601.1"/>
    <property type="molecule type" value="Genomic_DNA"/>
</dbReference>
<evidence type="ECO:0000256" key="1">
    <source>
        <dbReference type="ARBA" id="ARBA00004651"/>
    </source>
</evidence>
<evidence type="ECO:0000256" key="5">
    <source>
        <dbReference type="ARBA" id="ARBA00023136"/>
    </source>
</evidence>
<accession>A0A1H1D7U4</accession>
<feature type="transmembrane region" description="Helical" evidence="7">
    <location>
        <begin position="421"/>
        <end position="439"/>
    </location>
</feature>
<evidence type="ECO:0000256" key="2">
    <source>
        <dbReference type="ARBA" id="ARBA00022475"/>
    </source>
</evidence>
<dbReference type="PANTHER" id="PTHR42770:SF11">
    <property type="entry name" value="INNER MEMBRANE TRANSPORT PROTEIN YBAT"/>
    <property type="match status" value="1"/>
</dbReference>
<dbReference type="RefSeq" id="WP_074700525.1">
    <property type="nucleotide sequence ID" value="NZ_CP018863.1"/>
</dbReference>
<proteinExistence type="predicted"/>
<dbReference type="InterPro" id="IPR050367">
    <property type="entry name" value="APC_superfamily"/>
</dbReference>
<dbReference type="PANTHER" id="PTHR42770">
    <property type="entry name" value="AMINO ACID TRANSPORTER-RELATED"/>
    <property type="match status" value="1"/>
</dbReference>
<evidence type="ECO:0000313" key="9">
    <source>
        <dbReference type="Proteomes" id="UP000181917"/>
    </source>
</evidence>
<evidence type="ECO:0000256" key="6">
    <source>
        <dbReference type="SAM" id="MobiDB-lite"/>
    </source>
</evidence>
<feature type="transmembrane region" description="Helical" evidence="7">
    <location>
        <begin position="379"/>
        <end position="401"/>
    </location>
</feature>
<feature type="transmembrane region" description="Helical" evidence="7">
    <location>
        <begin position="179"/>
        <end position="198"/>
    </location>
</feature>
<comment type="subcellular location">
    <subcellularLocation>
        <location evidence="1">Cell membrane</location>
        <topology evidence="1">Multi-pass membrane protein</topology>
    </subcellularLocation>
</comment>
<keyword evidence="4 7" id="KW-1133">Transmembrane helix</keyword>
<feature type="transmembrane region" description="Helical" evidence="7">
    <location>
        <begin position="300"/>
        <end position="322"/>
    </location>
</feature>
<reference evidence="8 9" key="1">
    <citation type="submission" date="2016-10" db="EMBL/GenBank/DDBJ databases">
        <authorList>
            <person name="de Groot N.N."/>
        </authorList>
    </citation>
    <scope>NUCLEOTIDE SEQUENCE [LARGE SCALE GENOMIC DNA]</scope>
    <source>
        <strain evidence="8 9">DSM 20117</strain>
    </source>
</reference>
<feature type="transmembrane region" description="Helical" evidence="7">
    <location>
        <begin position="145"/>
        <end position="167"/>
    </location>
</feature>
<feature type="region of interest" description="Disordered" evidence="6">
    <location>
        <begin position="478"/>
        <end position="500"/>
    </location>
</feature>
<dbReference type="Pfam" id="PF13520">
    <property type="entry name" value="AA_permease_2"/>
    <property type="match status" value="1"/>
</dbReference>
<name>A0A1H1D7U4_9MICC</name>
<feature type="transmembrane region" description="Helical" evidence="7">
    <location>
        <begin position="224"/>
        <end position="245"/>
    </location>
</feature>
<dbReference type="STRING" id="37928.SAMN04489742_2307"/>
<dbReference type="AlphaFoldDB" id="A0A1H1D7U4"/>
<gene>
    <name evidence="8" type="ORF">SAMN04489742_2307</name>
</gene>
<keyword evidence="2" id="KW-1003">Cell membrane</keyword>
<feature type="transmembrane region" description="Helical" evidence="7">
    <location>
        <begin position="257"/>
        <end position="280"/>
    </location>
</feature>
<evidence type="ECO:0000256" key="7">
    <source>
        <dbReference type="SAM" id="Phobius"/>
    </source>
</evidence>
<dbReference type="InterPro" id="IPR002293">
    <property type="entry name" value="AA/rel_permease1"/>
</dbReference>
<protein>
    <submittedName>
        <fullName evidence="8">Amino acid transporter</fullName>
    </submittedName>
</protein>
<feature type="transmembrane region" description="Helical" evidence="7">
    <location>
        <begin position="354"/>
        <end position="373"/>
    </location>
</feature>
<dbReference type="PIRSF" id="PIRSF006060">
    <property type="entry name" value="AA_transporter"/>
    <property type="match status" value="1"/>
</dbReference>
<dbReference type="GO" id="GO:0022857">
    <property type="term" value="F:transmembrane transporter activity"/>
    <property type="evidence" value="ECO:0007669"/>
    <property type="project" value="InterPro"/>
</dbReference>
<dbReference type="GO" id="GO:0005886">
    <property type="term" value="C:plasma membrane"/>
    <property type="evidence" value="ECO:0007669"/>
    <property type="project" value="UniProtKB-SubCell"/>
</dbReference>
<organism evidence="8 9">
    <name type="scientific">Crystallibacter crystallopoietes</name>
    <dbReference type="NCBI Taxonomy" id="37928"/>
    <lineage>
        <taxon>Bacteria</taxon>
        <taxon>Bacillati</taxon>
        <taxon>Actinomycetota</taxon>
        <taxon>Actinomycetes</taxon>
        <taxon>Micrococcales</taxon>
        <taxon>Micrococcaceae</taxon>
        <taxon>Crystallibacter</taxon>
    </lineage>
</organism>
<evidence type="ECO:0000313" key="8">
    <source>
        <dbReference type="EMBL" id="SDQ72601.1"/>
    </source>
</evidence>
<evidence type="ECO:0000256" key="4">
    <source>
        <dbReference type="ARBA" id="ARBA00022989"/>
    </source>
</evidence>
<dbReference type="Proteomes" id="UP000181917">
    <property type="component" value="Unassembled WGS sequence"/>
</dbReference>
<dbReference type="KEGG" id="acry:AC20117_05885"/>
<keyword evidence="9" id="KW-1185">Reference proteome</keyword>
<feature type="transmembrane region" description="Helical" evidence="7">
    <location>
        <begin position="108"/>
        <end position="133"/>
    </location>
</feature>
<dbReference type="Gene3D" id="1.20.1740.10">
    <property type="entry name" value="Amino acid/polyamine transporter I"/>
    <property type="match status" value="1"/>
</dbReference>
<feature type="transmembrane region" description="Helical" evidence="7">
    <location>
        <begin position="28"/>
        <end position="50"/>
    </location>
</feature>
<evidence type="ECO:0000256" key="3">
    <source>
        <dbReference type="ARBA" id="ARBA00022692"/>
    </source>
</evidence>
<sequence>MTDHTTPAAAVPAAEPSSLHKTLRWQDAFALAMAVSGGLFVSFGATMAAIGALSAMFIWALAAGIGWLQNNLFAEMASMFPNKPGGVPVYAHEAWKERFAPAGALATFGYWFGWSAVISVVSFTAGAIIQARWFPDQVWVLDLGIAQIGLSQLLGIGLILAIMVPNLFGAQPAAWVNKLLGALLVIPLLIFVVSPIISGNWQFENLTWGLGDEGADHWGGWQDAIVWLYLVGWTAYGTEMCAAFTPEYKSRKDAKRALSASGAYTFAMFALVPLGVGGLVSREDAAADVGGVFVNAFASVLPAGPVADIMLIISIGALLMGVNASMADGSRALYGAALDGLVPRQFEKLNKHQVPARAILTAVVMNILLIIFVSNPISILVAANLGYLLAILLAVSGFIILRKDHPEMPRPFRAGKTAMPLAITLTVYGAVVLVVGSLSSELTGYGGPLELSIGVGILLLSLVLYVIRRRGQEQLPLLREPRQSEYPAAADPASTPEPTN</sequence>
<feature type="transmembrane region" description="Helical" evidence="7">
    <location>
        <begin position="451"/>
        <end position="467"/>
    </location>
</feature>
<dbReference type="OrthoDB" id="9762947at2"/>
<keyword evidence="5 7" id="KW-0472">Membrane</keyword>